<protein>
    <recommendedName>
        <fullName evidence="4">D-isomer specific 2-hydroxyacid dehydrogenase NAD-binding domain-containing protein</fullName>
    </recommendedName>
</protein>
<dbReference type="InterPro" id="IPR043322">
    <property type="entry name" value="CtBP"/>
</dbReference>
<dbReference type="GO" id="GO:0051287">
    <property type="term" value="F:NAD binding"/>
    <property type="evidence" value="ECO:0007669"/>
    <property type="project" value="InterPro"/>
</dbReference>
<comment type="caution">
    <text evidence="5">The sequence shown here is derived from an EMBL/GenBank/DDBJ whole genome shotgun (WGS) entry which is preliminary data.</text>
</comment>
<dbReference type="GO" id="GO:0003714">
    <property type="term" value="F:transcription corepressor activity"/>
    <property type="evidence" value="ECO:0007669"/>
    <property type="project" value="InterPro"/>
</dbReference>
<dbReference type="CDD" id="cd05299">
    <property type="entry name" value="CtBP_dh"/>
    <property type="match status" value="1"/>
</dbReference>
<dbReference type="EMBL" id="BARU01026535">
    <property type="protein sequence ID" value="GAH63942.1"/>
    <property type="molecule type" value="Genomic_DNA"/>
</dbReference>
<dbReference type="GO" id="GO:0016616">
    <property type="term" value="F:oxidoreductase activity, acting on the CH-OH group of donors, NAD or NADP as acceptor"/>
    <property type="evidence" value="ECO:0007669"/>
    <property type="project" value="InterPro"/>
</dbReference>
<reference evidence="5" key="1">
    <citation type="journal article" date="2014" name="Front. Microbiol.">
        <title>High frequency of phylogenetically diverse reductive dehalogenase-homologous genes in deep subseafloor sedimentary metagenomes.</title>
        <authorList>
            <person name="Kawai M."/>
            <person name="Futagami T."/>
            <person name="Toyoda A."/>
            <person name="Takaki Y."/>
            <person name="Nishi S."/>
            <person name="Hori S."/>
            <person name="Arai W."/>
            <person name="Tsubouchi T."/>
            <person name="Morono Y."/>
            <person name="Uchiyama I."/>
            <person name="Ito T."/>
            <person name="Fujiyama A."/>
            <person name="Inagaki F."/>
            <person name="Takami H."/>
        </authorList>
    </citation>
    <scope>NUCLEOTIDE SEQUENCE</scope>
    <source>
        <strain evidence="5">Expedition CK06-06</strain>
    </source>
</reference>
<dbReference type="InterPro" id="IPR036291">
    <property type="entry name" value="NAD(P)-bd_dom_sf"/>
</dbReference>
<keyword evidence="2" id="KW-0560">Oxidoreductase</keyword>
<feature type="non-terminal residue" evidence="5">
    <location>
        <position position="233"/>
    </location>
</feature>
<name>X1H3F6_9ZZZZ</name>
<dbReference type="SUPFAM" id="SSF51735">
    <property type="entry name" value="NAD(P)-binding Rossmann-fold domains"/>
    <property type="match status" value="1"/>
</dbReference>
<dbReference type="PROSITE" id="PS00670">
    <property type="entry name" value="D_2_HYDROXYACID_DH_2"/>
    <property type="match status" value="1"/>
</dbReference>
<dbReference type="Gene3D" id="3.40.50.720">
    <property type="entry name" value="NAD(P)-binding Rossmann-like Domain"/>
    <property type="match status" value="2"/>
</dbReference>
<organism evidence="5">
    <name type="scientific">marine sediment metagenome</name>
    <dbReference type="NCBI Taxonomy" id="412755"/>
    <lineage>
        <taxon>unclassified sequences</taxon>
        <taxon>metagenomes</taxon>
        <taxon>ecological metagenomes</taxon>
    </lineage>
</organism>
<evidence type="ECO:0000256" key="3">
    <source>
        <dbReference type="ARBA" id="ARBA00023027"/>
    </source>
</evidence>
<evidence type="ECO:0000256" key="2">
    <source>
        <dbReference type="ARBA" id="ARBA00023002"/>
    </source>
</evidence>
<gene>
    <name evidence="5" type="ORF">S03H2_42608</name>
</gene>
<dbReference type="InterPro" id="IPR029753">
    <property type="entry name" value="D-isomer_DH_CS"/>
</dbReference>
<evidence type="ECO:0000259" key="4">
    <source>
        <dbReference type="Pfam" id="PF02826"/>
    </source>
</evidence>
<dbReference type="AlphaFoldDB" id="X1H3F6"/>
<dbReference type="InterPro" id="IPR050857">
    <property type="entry name" value="D-2-hydroxyacid_DH"/>
</dbReference>
<evidence type="ECO:0000313" key="5">
    <source>
        <dbReference type="EMBL" id="GAH63942.1"/>
    </source>
</evidence>
<dbReference type="InterPro" id="IPR006140">
    <property type="entry name" value="D-isomer_DH_NAD-bd"/>
</dbReference>
<proteinExistence type="inferred from homology"/>
<accession>X1H3F6</accession>
<evidence type="ECO:0000256" key="1">
    <source>
        <dbReference type="ARBA" id="ARBA00005854"/>
    </source>
</evidence>
<dbReference type="PANTHER" id="PTHR42789:SF1">
    <property type="entry name" value="D-ISOMER SPECIFIC 2-HYDROXYACID DEHYDROGENASE FAMILY PROTEIN (AFU_ORTHOLOGUE AFUA_6G10090)"/>
    <property type="match status" value="1"/>
</dbReference>
<keyword evidence="3" id="KW-0520">NAD</keyword>
<dbReference type="SUPFAM" id="SSF52283">
    <property type="entry name" value="Formate/glycerate dehydrogenase catalytic domain-like"/>
    <property type="match status" value="1"/>
</dbReference>
<feature type="domain" description="D-isomer specific 2-hydroxyacid dehydrogenase NAD-binding" evidence="4">
    <location>
        <begin position="107"/>
        <end position="233"/>
    </location>
</feature>
<dbReference type="PANTHER" id="PTHR42789">
    <property type="entry name" value="D-ISOMER SPECIFIC 2-HYDROXYACID DEHYDROGENASE FAMILY PROTEIN (AFU_ORTHOLOGUE AFUA_6G10090)"/>
    <property type="match status" value="1"/>
</dbReference>
<sequence length="233" mass="25595">MYKVVTTDILKPVIPEEAILRENGASLTYGDCKTEADLIELTQDADAIINVYARLTAKVINSLKRCQVIVRRGIGYDNVDVKVATAKGIAVVNVPDFCTDEVADHTMALLLCVARRVVPAREQVKSGRWDFRQFLPIPSLKDCTLGLVGFGRIPRAVAERAKCFGLKLQTSDPFISAELASEHGVKLVSLEELLSSSDFISIHVPLTNDTRGMFSKPEFAMMKPSAVVINTSR</sequence>
<comment type="similarity">
    <text evidence="1">Belongs to the D-isomer specific 2-hydroxyacid dehydrogenase family.</text>
</comment>
<dbReference type="Pfam" id="PF02826">
    <property type="entry name" value="2-Hacid_dh_C"/>
    <property type="match status" value="1"/>
</dbReference>